<evidence type="ECO:0000256" key="5">
    <source>
        <dbReference type="ARBA" id="ARBA00012507"/>
    </source>
</evidence>
<organism evidence="16">
    <name type="scientific">Drosophila grimshawi</name>
    <name type="common">Hawaiian fruit fly</name>
    <name type="synonym">Idiomyia grimshawi</name>
    <dbReference type="NCBI Taxonomy" id="7222"/>
    <lineage>
        <taxon>Eukaryota</taxon>
        <taxon>Metazoa</taxon>
        <taxon>Ecdysozoa</taxon>
        <taxon>Arthropoda</taxon>
        <taxon>Hexapoda</taxon>
        <taxon>Insecta</taxon>
        <taxon>Pterygota</taxon>
        <taxon>Neoptera</taxon>
        <taxon>Endopterygota</taxon>
        <taxon>Diptera</taxon>
        <taxon>Brachycera</taxon>
        <taxon>Muscomorpha</taxon>
        <taxon>Ephydroidea</taxon>
        <taxon>Drosophilidae</taxon>
        <taxon>Drosophila</taxon>
        <taxon>Hawaiian Drosophila</taxon>
    </lineage>
</organism>
<dbReference type="SUPFAM" id="SSF54197">
    <property type="entry name" value="HIT-like"/>
    <property type="match status" value="1"/>
</dbReference>
<keyword evidence="7" id="KW-0963">Cytoplasm</keyword>
<dbReference type="GO" id="GO:0016787">
    <property type="term" value="F:hydrolase activity"/>
    <property type="evidence" value="ECO:0007669"/>
    <property type="project" value="UniProtKB-KW"/>
</dbReference>
<name>B4IXD4_DROGR</name>
<evidence type="ECO:0000256" key="10">
    <source>
        <dbReference type="ARBA" id="ARBA00022695"/>
    </source>
</evidence>
<evidence type="ECO:0000256" key="8">
    <source>
        <dbReference type="ARBA" id="ARBA00022658"/>
    </source>
</evidence>
<evidence type="ECO:0000256" key="4">
    <source>
        <dbReference type="ARBA" id="ARBA00006451"/>
    </source>
</evidence>
<evidence type="ECO:0000256" key="12">
    <source>
        <dbReference type="ARBA" id="ARBA00022801"/>
    </source>
</evidence>
<dbReference type="Pfam" id="PF26217">
    <property type="entry name" value="GDPGP1_N"/>
    <property type="match status" value="1"/>
</dbReference>
<proteinExistence type="inferred from homology"/>
<evidence type="ECO:0000259" key="13">
    <source>
        <dbReference type="Pfam" id="PF26216"/>
    </source>
</evidence>
<dbReference type="STRING" id="7222.B4IXD4"/>
<evidence type="ECO:0000256" key="9">
    <source>
        <dbReference type="ARBA" id="ARBA00022679"/>
    </source>
</evidence>
<evidence type="ECO:0000256" key="2">
    <source>
        <dbReference type="ARBA" id="ARBA00003049"/>
    </source>
</evidence>
<dbReference type="GO" id="GO:0005737">
    <property type="term" value="C:cytoplasm"/>
    <property type="evidence" value="ECO:0007669"/>
    <property type="project" value="UniProtKB-SubCell"/>
</dbReference>
<dbReference type="InterPro" id="IPR026506">
    <property type="entry name" value="GDPGP"/>
</dbReference>
<dbReference type="OMA" id="LEVMMTI"/>
<dbReference type="OrthoDB" id="417175at2759"/>
<dbReference type="HOGENOM" id="CLU_041964_2_0_1"/>
<protein>
    <recommendedName>
        <fullName evidence="6">GDP-D-glucose phosphorylase 1</fullName>
        <ecNumber evidence="5">2.7.7.78</ecNumber>
    </recommendedName>
</protein>
<dbReference type="Pfam" id="PF26216">
    <property type="entry name" value="GDPGP1_C"/>
    <property type="match status" value="1"/>
</dbReference>
<comment type="catalytic activity">
    <reaction evidence="1">
        <text>GDP-alpha-D-glucose + phosphate = alpha-D-glucose 1-phosphate + GDP + H(+)</text>
        <dbReference type="Rhea" id="RHEA:30387"/>
        <dbReference type="ChEBI" id="CHEBI:15378"/>
        <dbReference type="ChEBI" id="CHEBI:43474"/>
        <dbReference type="ChEBI" id="CHEBI:58189"/>
        <dbReference type="ChEBI" id="CHEBI:58601"/>
        <dbReference type="ChEBI" id="CHEBI:62230"/>
        <dbReference type="EC" id="2.7.7.78"/>
    </reaction>
</comment>
<comment type="similarity">
    <text evidence="4">Belongs to the GDPGP1 family.</text>
</comment>
<evidence type="ECO:0000256" key="6">
    <source>
        <dbReference type="ARBA" id="ARBA00018857"/>
    </source>
</evidence>
<accession>B4IXD4</accession>
<keyword evidence="11" id="KW-0547">Nucleotide-binding</keyword>
<evidence type="ECO:0000256" key="11">
    <source>
        <dbReference type="ARBA" id="ARBA00022741"/>
    </source>
</evidence>
<dbReference type="EMBL" id="CH916366">
    <property type="protein sequence ID" value="EDV96371.1"/>
    <property type="molecule type" value="Genomic_DNA"/>
</dbReference>
<evidence type="ECO:0000313" key="16">
    <source>
        <dbReference type="Proteomes" id="UP000001070"/>
    </source>
</evidence>
<dbReference type="Proteomes" id="UP000001070">
    <property type="component" value="Unassembled WGS sequence"/>
</dbReference>
<reference evidence="15 16" key="1">
    <citation type="journal article" date="2007" name="Nature">
        <title>Evolution of genes and genomes on the Drosophila phylogeny.</title>
        <authorList>
            <consortium name="Drosophila 12 Genomes Consortium"/>
            <person name="Clark A.G."/>
            <person name="Eisen M.B."/>
            <person name="Smith D.R."/>
            <person name="Bergman C.M."/>
            <person name="Oliver B."/>
            <person name="Markow T.A."/>
            <person name="Kaufman T.C."/>
            <person name="Kellis M."/>
            <person name="Gelbart W."/>
            <person name="Iyer V.N."/>
            <person name="Pollard D.A."/>
            <person name="Sackton T.B."/>
            <person name="Larracuente A.M."/>
            <person name="Singh N.D."/>
            <person name="Abad J.P."/>
            <person name="Abt D.N."/>
            <person name="Adryan B."/>
            <person name="Aguade M."/>
            <person name="Akashi H."/>
            <person name="Anderson W.W."/>
            <person name="Aquadro C.F."/>
            <person name="Ardell D.H."/>
            <person name="Arguello R."/>
            <person name="Artieri C.G."/>
            <person name="Barbash D.A."/>
            <person name="Barker D."/>
            <person name="Barsanti P."/>
            <person name="Batterham P."/>
            <person name="Batzoglou S."/>
            <person name="Begun D."/>
            <person name="Bhutkar A."/>
            <person name="Blanco E."/>
            <person name="Bosak S.A."/>
            <person name="Bradley R.K."/>
            <person name="Brand A.D."/>
            <person name="Brent M.R."/>
            <person name="Brooks A.N."/>
            <person name="Brown R.H."/>
            <person name="Butlin R.K."/>
            <person name="Caggese C."/>
            <person name="Calvi B.R."/>
            <person name="Bernardo de Carvalho A."/>
            <person name="Caspi A."/>
            <person name="Castrezana S."/>
            <person name="Celniker S.E."/>
            <person name="Chang J.L."/>
            <person name="Chapple C."/>
            <person name="Chatterji S."/>
            <person name="Chinwalla A."/>
            <person name="Civetta A."/>
            <person name="Clifton S.W."/>
            <person name="Comeron J.M."/>
            <person name="Costello J.C."/>
            <person name="Coyne J.A."/>
            <person name="Daub J."/>
            <person name="David R.G."/>
            <person name="Delcher A.L."/>
            <person name="Delehaunty K."/>
            <person name="Do C.B."/>
            <person name="Ebling H."/>
            <person name="Edwards K."/>
            <person name="Eickbush T."/>
            <person name="Evans J.D."/>
            <person name="Filipski A."/>
            <person name="Findeiss S."/>
            <person name="Freyhult E."/>
            <person name="Fulton L."/>
            <person name="Fulton R."/>
            <person name="Garcia A.C."/>
            <person name="Gardiner A."/>
            <person name="Garfield D.A."/>
            <person name="Garvin B.E."/>
            <person name="Gibson G."/>
            <person name="Gilbert D."/>
            <person name="Gnerre S."/>
            <person name="Godfrey J."/>
            <person name="Good R."/>
            <person name="Gotea V."/>
            <person name="Gravely B."/>
            <person name="Greenberg A.J."/>
            <person name="Griffiths-Jones S."/>
            <person name="Gross S."/>
            <person name="Guigo R."/>
            <person name="Gustafson E.A."/>
            <person name="Haerty W."/>
            <person name="Hahn M.W."/>
            <person name="Halligan D.L."/>
            <person name="Halpern A.L."/>
            <person name="Halter G.M."/>
            <person name="Han M.V."/>
            <person name="Heger A."/>
            <person name="Hillier L."/>
            <person name="Hinrichs A.S."/>
            <person name="Holmes I."/>
            <person name="Hoskins R.A."/>
            <person name="Hubisz M.J."/>
            <person name="Hultmark D."/>
            <person name="Huntley M.A."/>
            <person name="Jaffe D.B."/>
            <person name="Jagadeeshan S."/>
            <person name="Jeck W.R."/>
            <person name="Johnson J."/>
            <person name="Jones C.D."/>
            <person name="Jordan W.C."/>
            <person name="Karpen G.H."/>
            <person name="Kataoka E."/>
            <person name="Keightley P.D."/>
            <person name="Kheradpour P."/>
            <person name="Kirkness E.F."/>
            <person name="Koerich L.B."/>
            <person name="Kristiansen K."/>
            <person name="Kudrna D."/>
            <person name="Kulathinal R.J."/>
            <person name="Kumar S."/>
            <person name="Kwok R."/>
            <person name="Lander E."/>
            <person name="Langley C.H."/>
            <person name="Lapoint R."/>
            <person name="Lazzaro B.P."/>
            <person name="Lee S.J."/>
            <person name="Levesque L."/>
            <person name="Li R."/>
            <person name="Lin C.F."/>
            <person name="Lin M.F."/>
            <person name="Lindblad-Toh K."/>
            <person name="Llopart A."/>
            <person name="Long M."/>
            <person name="Low L."/>
            <person name="Lozovsky E."/>
            <person name="Lu J."/>
            <person name="Luo M."/>
            <person name="Machado C.A."/>
            <person name="Makalowski W."/>
            <person name="Marzo M."/>
            <person name="Matsuda M."/>
            <person name="Matzkin L."/>
            <person name="McAllister B."/>
            <person name="McBride C.S."/>
            <person name="McKernan B."/>
            <person name="McKernan K."/>
            <person name="Mendez-Lago M."/>
            <person name="Minx P."/>
            <person name="Mollenhauer M.U."/>
            <person name="Montooth K."/>
            <person name="Mount S.M."/>
            <person name="Mu X."/>
            <person name="Myers E."/>
            <person name="Negre B."/>
            <person name="Newfeld S."/>
            <person name="Nielsen R."/>
            <person name="Noor M.A."/>
            <person name="O'Grady P."/>
            <person name="Pachter L."/>
            <person name="Papaceit M."/>
            <person name="Parisi M.J."/>
            <person name="Parisi M."/>
            <person name="Parts L."/>
            <person name="Pedersen J.S."/>
            <person name="Pesole G."/>
            <person name="Phillippy A.M."/>
            <person name="Ponting C.P."/>
            <person name="Pop M."/>
            <person name="Porcelli D."/>
            <person name="Powell J.R."/>
            <person name="Prohaska S."/>
            <person name="Pruitt K."/>
            <person name="Puig M."/>
            <person name="Quesneville H."/>
            <person name="Ram K.R."/>
            <person name="Rand D."/>
            <person name="Rasmussen M.D."/>
            <person name="Reed L.K."/>
            <person name="Reenan R."/>
            <person name="Reily A."/>
            <person name="Remington K.A."/>
            <person name="Rieger T.T."/>
            <person name="Ritchie M.G."/>
            <person name="Robin C."/>
            <person name="Rogers Y.H."/>
            <person name="Rohde C."/>
            <person name="Rozas J."/>
            <person name="Rubenfield M.J."/>
            <person name="Ruiz A."/>
            <person name="Russo S."/>
            <person name="Salzberg S.L."/>
            <person name="Sanchez-Gracia A."/>
            <person name="Saranga D.J."/>
            <person name="Sato H."/>
            <person name="Schaeffer S.W."/>
            <person name="Schatz M.C."/>
            <person name="Schlenke T."/>
            <person name="Schwartz R."/>
            <person name="Segarra C."/>
            <person name="Singh R.S."/>
            <person name="Sirot L."/>
            <person name="Sirota M."/>
            <person name="Sisneros N.B."/>
            <person name="Smith C.D."/>
            <person name="Smith T.F."/>
            <person name="Spieth J."/>
            <person name="Stage D.E."/>
            <person name="Stark A."/>
            <person name="Stephan W."/>
            <person name="Strausberg R.L."/>
            <person name="Strempel S."/>
            <person name="Sturgill D."/>
            <person name="Sutton G."/>
            <person name="Sutton G.G."/>
            <person name="Tao W."/>
            <person name="Teichmann S."/>
            <person name="Tobari Y.N."/>
            <person name="Tomimura Y."/>
            <person name="Tsolas J.M."/>
            <person name="Valente V.L."/>
            <person name="Venter E."/>
            <person name="Venter J.C."/>
            <person name="Vicario S."/>
            <person name="Vieira F.G."/>
            <person name="Vilella A.J."/>
            <person name="Villasante A."/>
            <person name="Walenz B."/>
            <person name="Wang J."/>
            <person name="Wasserman M."/>
            <person name="Watts T."/>
            <person name="Wilson D."/>
            <person name="Wilson R.K."/>
            <person name="Wing R.A."/>
            <person name="Wolfner M.F."/>
            <person name="Wong A."/>
            <person name="Wong G.K."/>
            <person name="Wu C.I."/>
            <person name="Wu G."/>
            <person name="Yamamoto D."/>
            <person name="Yang H.P."/>
            <person name="Yang S.P."/>
            <person name="Yorke J.A."/>
            <person name="Yoshida K."/>
            <person name="Zdobnov E."/>
            <person name="Zhang P."/>
            <person name="Zhang Y."/>
            <person name="Zimin A.V."/>
            <person name="Baldwin J."/>
            <person name="Abdouelleil A."/>
            <person name="Abdulkadir J."/>
            <person name="Abebe A."/>
            <person name="Abera B."/>
            <person name="Abreu J."/>
            <person name="Acer S.C."/>
            <person name="Aftuck L."/>
            <person name="Alexander A."/>
            <person name="An P."/>
            <person name="Anderson E."/>
            <person name="Anderson S."/>
            <person name="Arachi H."/>
            <person name="Azer M."/>
            <person name="Bachantsang P."/>
            <person name="Barry A."/>
            <person name="Bayul T."/>
            <person name="Berlin A."/>
            <person name="Bessette D."/>
            <person name="Bloom T."/>
            <person name="Blye J."/>
            <person name="Boguslavskiy L."/>
            <person name="Bonnet C."/>
            <person name="Boukhgalter B."/>
            <person name="Bourzgui I."/>
            <person name="Brown A."/>
            <person name="Cahill P."/>
            <person name="Channer S."/>
            <person name="Cheshatsang Y."/>
            <person name="Chuda L."/>
            <person name="Citroen M."/>
            <person name="Collymore A."/>
            <person name="Cooke P."/>
            <person name="Costello M."/>
            <person name="D'Aco K."/>
            <person name="Daza R."/>
            <person name="De Haan G."/>
            <person name="DeGray S."/>
            <person name="DeMaso C."/>
            <person name="Dhargay N."/>
            <person name="Dooley K."/>
            <person name="Dooley E."/>
            <person name="Doricent M."/>
            <person name="Dorje P."/>
            <person name="Dorjee K."/>
            <person name="Dupes A."/>
            <person name="Elong R."/>
            <person name="Falk J."/>
            <person name="Farina A."/>
            <person name="Faro S."/>
            <person name="Ferguson D."/>
            <person name="Fisher S."/>
            <person name="Foley C.D."/>
            <person name="Franke A."/>
            <person name="Friedrich D."/>
            <person name="Gadbois L."/>
            <person name="Gearin G."/>
            <person name="Gearin C.R."/>
            <person name="Giannoukos G."/>
            <person name="Goode T."/>
            <person name="Graham J."/>
            <person name="Grandbois E."/>
            <person name="Grewal S."/>
            <person name="Gyaltsen K."/>
            <person name="Hafez N."/>
            <person name="Hagos B."/>
            <person name="Hall J."/>
            <person name="Henson C."/>
            <person name="Hollinger A."/>
            <person name="Honan T."/>
            <person name="Huard M.D."/>
            <person name="Hughes L."/>
            <person name="Hurhula B."/>
            <person name="Husby M.E."/>
            <person name="Kamat A."/>
            <person name="Kanga B."/>
            <person name="Kashin S."/>
            <person name="Khazanovich D."/>
            <person name="Kisner P."/>
            <person name="Lance K."/>
            <person name="Lara M."/>
            <person name="Lee W."/>
            <person name="Lennon N."/>
            <person name="Letendre F."/>
            <person name="LeVine R."/>
            <person name="Lipovsky A."/>
            <person name="Liu X."/>
            <person name="Liu J."/>
            <person name="Liu S."/>
            <person name="Lokyitsang T."/>
            <person name="Lokyitsang Y."/>
            <person name="Lubonja R."/>
            <person name="Lui A."/>
            <person name="MacDonald P."/>
            <person name="Magnisalis V."/>
            <person name="Maru K."/>
            <person name="Matthews C."/>
            <person name="McCusker W."/>
            <person name="McDonough S."/>
            <person name="Mehta T."/>
            <person name="Meldrim J."/>
            <person name="Meneus L."/>
            <person name="Mihai O."/>
            <person name="Mihalev A."/>
            <person name="Mihova T."/>
            <person name="Mittelman R."/>
            <person name="Mlenga V."/>
            <person name="Montmayeur A."/>
            <person name="Mulrain L."/>
            <person name="Navidi A."/>
            <person name="Naylor J."/>
            <person name="Negash T."/>
            <person name="Nguyen T."/>
            <person name="Nguyen N."/>
            <person name="Nicol R."/>
            <person name="Norbu C."/>
            <person name="Norbu N."/>
            <person name="Novod N."/>
            <person name="O'Neill B."/>
            <person name="Osman S."/>
            <person name="Markiewicz E."/>
            <person name="Oyono O.L."/>
            <person name="Patti C."/>
            <person name="Phunkhang P."/>
            <person name="Pierre F."/>
            <person name="Priest M."/>
            <person name="Raghuraman S."/>
            <person name="Rege F."/>
            <person name="Reyes R."/>
            <person name="Rise C."/>
            <person name="Rogov P."/>
            <person name="Ross K."/>
            <person name="Ryan E."/>
            <person name="Settipalli S."/>
            <person name="Shea T."/>
            <person name="Sherpa N."/>
            <person name="Shi L."/>
            <person name="Shih D."/>
            <person name="Sparrow T."/>
            <person name="Spaulding J."/>
            <person name="Stalker J."/>
            <person name="Stange-Thomann N."/>
            <person name="Stavropoulos S."/>
            <person name="Stone C."/>
            <person name="Strader C."/>
            <person name="Tesfaye S."/>
            <person name="Thomson T."/>
            <person name="Thoulutsang Y."/>
            <person name="Thoulutsang D."/>
            <person name="Topham K."/>
            <person name="Topping I."/>
            <person name="Tsamla T."/>
            <person name="Vassiliev H."/>
            <person name="Vo A."/>
            <person name="Wangchuk T."/>
            <person name="Wangdi T."/>
            <person name="Weiand M."/>
            <person name="Wilkinson J."/>
            <person name="Wilson A."/>
            <person name="Yadav S."/>
            <person name="Young G."/>
            <person name="Yu Q."/>
            <person name="Zembek L."/>
            <person name="Zhong D."/>
            <person name="Zimmer A."/>
            <person name="Zwirko Z."/>
            <person name="Jaffe D.B."/>
            <person name="Alvarez P."/>
            <person name="Brockman W."/>
            <person name="Butler J."/>
            <person name="Chin C."/>
            <person name="Gnerre S."/>
            <person name="Grabherr M."/>
            <person name="Kleber M."/>
            <person name="Mauceli E."/>
            <person name="MacCallum I."/>
        </authorList>
    </citation>
    <scope>NUCLEOTIDE SEQUENCE [LARGE SCALE GENOMIC DNA]</scope>
    <source>
        <strain evidence="16">Tucson 15287-2541.00</strain>
    </source>
</reference>
<sequence length="332" mass="38115">MTLESKAQHYLKTLKERWMQLHAMPNLFAYQLPELRKTRILPGKHCFHAELNADRCVKRRVPQTIESLSPTFKPKQFNFNKVSEMEVIMTIEEYKDNAEVQMIINKSPLTKYHTLICPEMKSNLVQRVTASALSFCVNFMRSISDTDIHLGYNSPGALASVNHLHFHLVHLPQRLYIDGVELQKLAGDYAYRLKQGSPTEAICFVIAGGDEEQLVREKIANVHCLTEWLCENQLPHNLFITKERQNGDLRIFVFARSHYCVVKDVAAFNVGFCELAGFLPLSNAEKLHSLTEQLVIKRIQDVTGGAYESVYNQVKLIVNGESYSMWRQPFVI</sequence>
<evidence type="ECO:0000256" key="1">
    <source>
        <dbReference type="ARBA" id="ARBA00000063"/>
    </source>
</evidence>
<dbReference type="Gene3D" id="3.30.428.10">
    <property type="entry name" value="HIT-like"/>
    <property type="match status" value="1"/>
</dbReference>
<feature type="domain" description="GDPGP1-like C-terminal" evidence="13">
    <location>
        <begin position="215"/>
        <end position="303"/>
    </location>
</feature>
<dbReference type="EC" id="2.7.7.78" evidence="5"/>
<keyword evidence="9" id="KW-0808">Transferase</keyword>
<dbReference type="KEGG" id="dgr:6558166"/>
<dbReference type="InterPro" id="IPR058866">
    <property type="entry name" value="GDPGP1_N"/>
</dbReference>
<dbReference type="SMR" id="B4IXD4"/>
<dbReference type="PANTHER" id="PTHR20884">
    <property type="entry name" value="GDP-D-GLUCOSE PHOSPHORYLASE 1"/>
    <property type="match status" value="1"/>
</dbReference>
<dbReference type="InParanoid" id="B4IXD4"/>
<dbReference type="GO" id="GO:0000166">
    <property type="term" value="F:nucleotide binding"/>
    <property type="evidence" value="ECO:0007669"/>
    <property type="project" value="UniProtKB-KW"/>
</dbReference>
<comment type="subcellular location">
    <subcellularLocation>
        <location evidence="3">Cytoplasm</location>
    </subcellularLocation>
</comment>
<feature type="domain" description="GDPGP1-like N-terminal" evidence="14">
    <location>
        <begin position="13"/>
        <end position="168"/>
    </location>
</feature>
<evidence type="ECO:0000256" key="3">
    <source>
        <dbReference type="ARBA" id="ARBA00004496"/>
    </source>
</evidence>
<dbReference type="InterPro" id="IPR036265">
    <property type="entry name" value="HIT-like_sf"/>
</dbReference>
<keyword evidence="12" id="KW-0378">Hydrolase</keyword>
<dbReference type="AlphaFoldDB" id="B4IXD4"/>
<dbReference type="eggNOG" id="KOG2720">
    <property type="taxonomic scope" value="Eukaryota"/>
</dbReference>
<keyword evidence="10" id="KW-0548">Nucleotidyltransferase</keyword>
<keyword evidence="16" id="KW-1185">Reference proteome</keyword>
<evidence type="ECO:0000256" key="7">
    <source>
        <dbReference type="ARBA" id="ARBA00022490"/>
    </source>
</evidence>
<dbReference type="GO" id="GO:0005085">
    <property type="term" value="F:guanyl-nucleotide exchange factor activity"/>
    <property type="evidence" value="ECO:0007669"/>
    <property type="project" value="UniProtKB-KW"/>
</dbReference>
<keyword evidence="8" id="KW-0344">Guanine-nucleotide releasing factor</keyword>
<dbReference type="FunCoup" id="B4IXD4">
    <property type="interactions" value="510"/>
</dbReference>
<dbReference type="InterPro" id="IPR058865">
    <property type="entry name" value="GDPGP1_C"/>
</dbReference>
<evidence type="ECO:0000259" key="14">
    <source>
        <dbReference type="Pfam" id="PF26217"/>
    </source>
</evidence>
<comment type="function">
    <text evidence="2">Specific and highly efficient GDP-D-glucose phosphorylase regulating the levels of GDP-D-glucose in cells.</text>
</comment>
<dbReference type="GO" id="GO:0006006">
    <property type="term" value="P:glucose metabolic process"/>
    <property type="evidence" value="ECO:0007669"/>
    <property type="project" value="TreeGrafter"/>
</dbReference>
<dbReference type="PhylomeDB" id="B4IXD4"/>
<dbReference type="GO" id="GO:0080048">
    <property type="term" value="F:GDP-D-glucose phosphorylase activity"/>
    <property type="evidence" value="ECO:0007669"/>
    <property type="project" value="UniProtKB-EC"/>
</dbReference>
<gene>
    <name evidence="15" type="primary">Dgri\GH15238</name>
    <name evidence="15" type="ORF">Dgri_GH15238</name>
</gene>
<dbReference type="PANTHER" id="PTHR20884:SF8">
    <property type="entry name" value="GDP-D-GLUCOSE PHOSPHORYLASE 1"/>
    <property type="match status" value="1"/>
</dbReference>
<evidence type="ECO:0000313" key="15">
    <source>
        <dbReference type="EMBL" id="EDV96371.1"/>
    </source>
</evidence>